<gene>
    <name evidence="1" type="ORF">A3D65_02665</name>
</gene>
<dbReference type="STRING" id="1798661.A3D65_02665"/>
<organism evidence="1 2">
    <name type="scientific">Candidatus Lloydbacteria bacterium RIFCSPHIGHO2_02_FULL_50_13</name>
    <dbReference type="NCBI Taxonomy" id="1798661"/>
    <lineage>
        <taxon>Bacteria</taxon>
        <taxon>Candidatus Lloydiibacteriota</taxon>
    </lineage>
</organism>
<dbReference type="AlphaFoldDB" id="A0A1G2D3L0"/>
<comment type="caution">
    <text evidence="1">The sequence shown here is derived from an EMBL/GenBank/DDBJ whole genome shotgun (WGS) entry which is preliminary data.</text>
</comment>
<evidence type="ECO:0000313" key="2">
    <source>
        <dbReference type="Proteomes" id="UP000177996"/>
    </source>
</evidence>
<protein>
    <submittedName>
        <fullName evidence="1">Uncharacterized protein</fullName>
    </submittedName>
</protein>
<reference evidence="1 2" key="1">
    <citation type="journal article" date="2016" name="Nat. Commun.">
        <title>Thousands of microbial genomes shed light on interconnected biogeochemical processes in an aquifer system.</title>
        <authorList>
            <person name="Anantharaman K."/>
            <person name="Brown C.T."/>
            <person name="Hug L.A."/>
            <person name="Sharon I."/>
            <person name="Castelle C.J."/>
            <person name="Probst A.J."/>
            <person name="Thomas B.C."/>
            <person name="Singh A."/>
            <person name="Wilkins M.J."/>
            <person name="Karaoz U."/>
            <person name="Brodie E.L."/>
            <person name="Williams K.H."/>
            <person name="Hubbard S.S."/>
            <person name="Banfield J.F."/>
        </authorList>
    </citation>
    <scope>NUCLEOTIDE SEQUENCE [LARGE SCALE GENOMIC DNA]</scope>
</reference>
<dbReference type="Proteomes" id="UP000177996">
    <property type="component" value="Unassembled WGS sequence"/>
</dbReference>
<name>A0A1G2D3L0_9BACT</name>
<proteinExistence type="predicted"/>
<dbReference type="EMBL" id="MHLL01000039">
    <property type="protein sequence ID" value="OGZ08234.1"/>
    <property type="molecule type" value="Genomic_DNA"/>
</dbReference>
<evidence type="ECO:0000313" key="1">
    <source>
        <dbReference type="EMBL" id="OGZ08234.1"/>
    </source>
</evidence>
<accession>A0A1G2D3L0</accession>
<sequence>MAGRAEPLYWAASEAEADMNLRANARKAAGILPHVSIARRSVVQSKAHLDRITQAGLRLAEVASATQAGLPDQ</sequence>